<dbReference type="PROSITE" id="PS51144">
    <property type="entry name" value="ALPHA_CA_2"/>
    <property type="match status" value="1"/>
</dbReference>
<name>A0AAJ6YP27_9HYME</name>
<accession>A0AAJ6YP27</accession>
<dbReference type="CDD" id="cd00326">
    <property type="entry name" value="alpha_CA"/>
    <property type="match status" value="1"/>
</dbReference>
<evidence type="ECO:0000313" key="4">
    <source>
        <dbReference type="RefSeq" id="XP_011501652.1"/>
    </source>
</evidence>
<reference evidence="4" key="1">
    <citation type="submission" date="2025-08" db="UniProtKB">
        <authorList>
            <consortium name="RefSeq"/>
        </authorList>
    </citation>
    <scope>IDENTIFICATION</scope>
</reference>
<evidence type="ECO:0000256" key="1">
    <source>
        <dbReference type="ARBA" id="ARBA00010718"/>
    </source>
</evidence>
<organism evidence="3 4">
    <name type="scientific">Ceratosolen solmsi marchali</name>
    <dbReference type="NCBI Taxonomy" id="326594"/>
    <lineage>
        <taxon>Eukaryota</taxon>
        <taxon>Metazoa</taxon>
        <taxon>Ecdysozoa</taxon>
        <taxon>Arthropoda</taxon>
        <taxon>Hexapoda</taxon>
        <taxon>Insecta</taxon>
        <taxon>Pterygota</taxon>
        <taxon>Neoptera</taxon>
        <taxon>Endopterygota</taxon>
        <taxon>Hymenoptera</taxon>
        <taxon>Apocrita</taxon>
        <taxon>Proctotrupomorpha</taxon>
        <taxon>Chalcidoidea</taxon>
        <taxon>Agaonidae</taxon>
        <taxon>Agaoninae</taxon>
        <taxon>Ceratosolen</taxon>
    </lineage>
</organism>
<dbReference type="InterPro" id="IPR001148">
    <property type="entry name" value="CA_dom"/>
</dbReference>
<dbReference type="PANTHER" id="PTHR18952:SF114">
    <property type="entry name" value="CARBONIC ANHYDRASE 3, ISOFORM A"/>
    <property type="match status" value="1"/>
</dbReference>
<gene>
    <name evidence="4" type="primary">LOC105365239</name>
</gene>
<dbReference type="GO" id="GO:0008270">
    <property type="term" value="F:zinc ion binding"/>
    <property type="evidence" value="ECO:0007669"/>
    <property type="project" value="InterPro"/>
</dbReference>
<dbReference type="Proteomes" id="UP000695007">
    <property type="component" value="Unplaced"/>
</dbReference>
<keyword evidence="3" id="KW-1185">Reference proteome</keyword>
<dbReference type="SMART" id="SM01057">
    <property type="entry name" value="Carb_anhydrase"/>
    <property type="match status" value="1"/>
</dbReference>
<evidence type="ECO:0000313" key="3">
    <source>
        <dbReference type="Proteomes" id="UP000695007"/>
    </source>
</evidence>
<dbReference type="Gene3D" id="3.10.200.10">
    <property type="entry name" value="Alpha carbonic anhydrase"/>
    <property type="match status" value="1"/>
</dbReference>
<dbReference type="SUPFAM" id="SSF51069">
    <property type="entry name" value="Carbonic anhydrase"/>
    <property type="match status" value="1"/>
</dbReference>
<dbReference type="AlphaFoldDB" id="A0AAJ6YP27"/>
<dbReference type="PANTHER" id="PTHR18952">
    <property type="entry name" value="CARBONIC ANHYDRASE"/>
    <property type="match status" value="1"/>
</dbReference>
<dbReference type="GO" id="GO:0005737">
    <property type="term" value="C:cytoplasm"/>
    <property type="evidence" value="ECO:0007669"/>
    <property type="project" value="TreeGrafter"/>
</dbReference>
<dbReference type="Pfam" id="PF00194">
    <property type="entry name" value="Carb_anhydrase"/>
    <property type="match status" value="1"/>
</dbReference>
<proteinExistence type="inferred from homology"/>
<dbReference type="InterPro" id="IPR023561">
    <property type="entry name" value="Carbonic_anhydrase_a-class"/>
</dbReference>
<feature type="domain" description="Alpha-carbonic anhydrase" evidence="2">
    <location>
        <begin position="1"/>
        <end position="253"/>
    </location>
</feature>
<evidence type="ECO:0000259" key="2">
    <source>
        <dbReference type="PROSITE" id="PS51144"/>
    </source>
</evidence>
<dbReference type="KEGG" id="csol:105365239"/>
<comment type="similarity">
    <text evidence="1">Belongs to the alpha-carbonic anhydrase family.</text>
</comment>
<dbReference type="InterPro" id="IPR036398">
    <property type="entry name" value="CA_dom_sf"/>
</dbReference>
<dbReference type="RefSeq" id="XP_011501652.1">
    <property type="nucleotide sequence ID" value="XM_011503350.1"/>
</dbReference>
<dbReference type="GeneID" id="105365239"/>
<sequence length="254" mass="29042">MFLQEKVWTSTTGIPKWNQSPIDLNSMYTIHHNFPILVLQGHLACKGPAKMINTGNTVKIEFIGNRVATLKGGPLNDEYQFSDLQFRWGSTNAFGAEHSINSVWFSMEAQAIHWNKRYGSIDKCYEKPDGIAIIAFLFQVIGCPGMPDNPNFLQITDNLNYIKLANKYTILRPDCLKWIAEAISKPGYYTYTGSLTTYPYSECVTWIVIPCPIVISARQADAFRRLYNNKTELITHNFRSQQKIHDRKIFYAIG</sequence>
<dbReference type="GO" id="GO:0004089">
    <property type="term" value="F:carbonate dehydratase activity"/>
    <property type="evidence" value="ECO:0007669"/>
    <property type="project" value="InterPro"/>
</dbReference>
<protein>
    <submittedName>
        <fullName evidence="4">Carbonic anhydrase 2-like</fullName>
    </submittedName>
</protein>